<proteinExistence type="predicted"/>
<keyword evidence="3" id="KW-1185">Reference proteome</keyword>
<gene>
    <name evidence="2" type="ORF">HNV10_08910</name>
</gene>
<evidence type="ECO:0008006" key="4">
    <source>
        <dbReference type="Google" id="ProtNLM"/>
    </source>
</evidence>
<dbReference type="EMBL" id="JABRWQ010000003">
    <property type="protein sequence ID" value="NRD23358.1"/>
    <property type="molecule type" value="Genomic_DNA"/>
</dbReference>
<name>A0ABX2E4Q3_9FLAO</name>
<evidence type="ECO:0000256" key="1">
    <source>
        <dbReference type="SAM" id="SignalP"/>
    </source>
</evidence>
<dbReference type="Pfam" id="PF07661">
    <property type="entry name" value="MORN_2"/>
    <property type="match status" value="4"/>
</dbReference>
<organism evidence="2 3">
    <name type="scientific">Winogradskyella litoriviva</name>
    <dbReference type="NCBI Taxonomy" id="1220182"/>
    <lineage>
        <taxon>Bacteria</taxon>
        <taxon>Pseudomonadati</taxon>
        <taxon>Bacteroidota</taxon>
        <taxon>Flavobacteriia</taxon>
        <taxon>Flavobacteriales</taxon>
        <taxon>Flavobacteriaceae</taxon>
        <taxon>Winogradskyella</taxon>
    </lineage>
</organism>
<dbReference type="Gene3D" id="3.30.1150.10">
    <property type="match status" value="1"/>
</dbReference>
<dbReference type="RefSeq" id="WP_173300982.1">
    <property type="nucleotide sequence ID" value="NZ_JABRWQ010000003.1"/>
</dbReference>
<dbReference type="InterPro" id="IPR011652">
    <property type="entry name" value="MORN_2"/>
</dbReference>
<keyword evidence="1" id="KW-0732">Signal</keyword>
<dbReference type="SUPFAM" id="SSF74653">
    <property type="entry name" value="TolA/TonB C-terminal domain"/>
    <property type="match status" value="1"/>
</dbReference>
<sequence>MKYLSIIIFLFSLQLSIAQDLPDGPYQEYYETGELKTKGQYKNNKRIGTWKEYYKNGQTSKEYSFTDGKYNDESISYYENGTVSHKTELEDDVYVNFRYYESGNLDYKRQYKSGYFKSYYESGAKEIEANYFEFDLVGEWKKYFETGELEWLVTYKDGYRHGAYKKYNRNGDLLLEGTNVRDKIEGEEKRYLPGNVLEWKGNYSKGILNKTWVRFDEKGNKIEKIKFKEGITSNSEYSNVLKPTVVADGIIERVPIYPGCEEMLTNKTRKQCMNKYVNQHIGKNFNIELASTLNLLGKQRILLNFKIDKTGKVIEAKAKAPHPGLAAEAVRVIKLLPSVEPAYQRDKPVIIPFSIPIVFQVQK</sequence>
<dbReference type="Proteomes" id="UP000805085">
    <property type="component" value="Unassembled WGS sequence"/>
</dbReference>
<comment type="caution">
    <text evidence="2">The sequence shown here is derived from an EMBL/GenBank/DDBJ whole genome shotgun (WGS) entry which is preliminary data.</text>
</comment>
<reference evidence="2 3" key="1">
    <citation type="journal article" date="2015" name="Int. J. Syst. Evol. Microbiol.">
        <title>Winogradskyella litoriviva sp. nov., isolated from coastal seawater.</title>
        <authorList>
            <person name="Nedashkovskaya O.I."/>
            <person name="Kukhlevskiy A.D."/>
            <person name="Zhukova N.V."/>
            <person name="Kim S.J."/>
            <person name="Rhee S.K."/>
            <person name="Mikhailov V.V."/>
        </authorList>
    </citation>
    <scope>NUCLEOTIDE SEQUENCE [LARGE SCALE GENOMIC DNA]</scope>
    <source>
        <strain evidence="2 3">KMM6491</strain>
    </source>
</reference>
<dbReference type="Gene3D" id="2.20.110.10">
    <property type="entry name" value="Histone H3 K4-specific methyltransferase SET7/9 N-terminal domain"/>
    <property type="match status" value="1"/>
</dbReference>
<dbReference type="Gene3D" id="3.90.930.1">
    <property type="match status" value="1"/>
</dbReference>
<evidence type="ECO:0000313" key="2">
    <source>
        <dbReference type="EMBL" id="NRD23358.1"/>
    </source>
</evidence>
<dbReference type="SUPFAM" id="SSF82185">
    <property type="entry name" value="Histone H3 K4-specific methyltransferase SET7/9 N-terminal domain"/>
    <property type="match status" value="2"/>
</dbReference>
<feature type="chain" id="PRO_5047386785" description="TonB C-terminal domain-containing protein" evidence="1">
    <location>
        <begin position="19"/>
        <end position="363"/>
    </location>
</feature>
<evidence type="ECO:0000313" key="3">
    <source>
        <dbReference type="Proteomes" id="UP000805085"/>
    </source>
</evidence>
<feature type="signal peptide" evidence="1">
    <location>
        <begin position="1"/>
        <end position="18"/>
    </location>
</feature>
<protein>
    <recommendedName>
        <fullName evidence="4">TonB C-terminal domain-containing protein</fullName>
    </recommendedName>
</protein>
<accession>A0ABX2E4Q3</accession>